<evidence type="ECO:0000256" key="1">
    <source>
        <dbReference type="ARBA" id="ARBA00010406"/>
    </source>
</evidence>
<dbReference type="NCBIfam" id="NF005544">
    <property type="entry name" value="PRK07207.1"/>
    <property type="match status" value="1"/>
</dbReference>
<dbReference type="Gene3D" id="3.20.70.20">
    <property type="match status" value="1"/>
</dbReference>
<comment type="catalytic activity">
    <reaction evidence="8 10">
        <text>a 2'-deoxyribonucleoside 5'-diphosphate + [thioredoxin]-disulfide + H2O = a ribonucleoside 5'-diphosphate + [thioredoxin]-dithiol</text>
        <dbReference type="Rhea" id="RHEA:23252"/>
        <dbReference type="Rhea" id="RHEA-COMP:10698"/>
        <dbReference type="Rhea" id="RHEA-COMP:10700"/>
        <dbReference type="ChEBI" id="CHEBI:15377"/>
        <dbReference type="ChEBI" id="CHEBI:29950"/>
        <dbReference type="ChEBI" id="CHEBI:50058"/>
        <dbReference type="ChEBI" id="CHEBI:57930"/>
        <dbReference type="ChEBI" id="CHEBI:73316"/>
        <dbReference type="EC" id="1.17.4.1"/>
    </reaction>
</comment>
<keyword evidence="3 9" id="KW-0547">Nucleotide-binding</keyword>
<evidence type="ECO:0000256" key="9">
    <source>
        <dbReference type="PROSITE-ProRule" id="PRU00492"/>
    </source>
</evidence>
<evidence type="ECO:0000256" key="6">
    <source>
        <dbReference type="ARBA" id="ARBA00023116"/>
    </source>
</evidence>
<feature type="domain" description="ATP-cone" evidence="11">
    <location>
        <begin position="162"/>
        <end position="252"/>
    </location>
</feature>
<sequence length="1091" mass="123495">MFKDLLHEDKELKRVAHTPKDQKPHFEWSALAVGGGDTASSIKVKVGGGERDFDMGEIADTVGSALADLFMARQKEGDIYNEKNQRLVQTIAQAVTTELQQRSSELVEGAGLLNSKDIYHCIERALVRHNAHDIARSLAERRKRVENDAFGDSHPQPLIVNTKVIRRSGQLVPWNHNKIEIAVRKAFLSMELDSTPAVQVAEAVSQAVADENKQFMHIEDVQNIVEEELMKQGFYKVARAYIQYRALRSKMREHDEEVAAVAAEQDQDQQALIVVKASPTETFFWDGQDLKKRIDFAMLGLDLCLTRSEIEMELRRSLNSDITLDHLKQTVILNAKTLMQKDADFAKFAARIRLSYIYEEVLGWDIVKDGIEALRDFHRRAFRRNLARGVEIDRISPRLLEYDLDKLADALDPAADMDFDFLGIQTLYDRYLIVDKKVKPNKRLESPQLFWMRVAMGLCIEEENPEDKIIALYRLYKGRRFCSSTPTLFNSGTLHSQLSSCYLYKVDDSIESIMIRGIAENAFLSKWAGGLGGSWTSVRGTGGYIKGTNGESQGVIPFLKLHNDQLIAVNQGGKRRGSGCAYLEVWHNDIEDFLQLRVNTGDERRRTHDLNTANWVPDLFMKRMESRGMWTLFRANEVADLHELYGSAFEKRYVEYEALAKAGKIFGREIEALDLWKKMLKSIFETGHPWITFKDPCNLRSPQDHTGVIHSSNLCTEITLNTSADETAVCNLGSVLIDNHLDDAGNIDHTKLRETIRTAVRMLDNVIDINFYPTPAARTSNERHRPIGLGVMGLQYALYRKGVAFASKEAVEFNDEFMEAVAYYAYEASSDLAAEKGTYSSYKGSKWDRGLLPQDTVDLLEKERGVEVEVPRGGKMDWSALRAKIAKNGMRNSNVLAIAPTATISNIMGSSPCIEPLMSNMLVKSNLSGDFMVLNPYLIRDLKKRGLWTADIQNKLKYMDGEIEGIEEIPQDLKRRYATAFGIDWAWLIDAAARRQKWIDQSQSVNLFCGESDMRTLSHMYRGAWKKGLKTTYYLRTRSASNIEKADVEVKKELRGVVGQDTGAKREYTAEEAMACSIEAMRNGGTCEACQ</sequence>
<dbReference type="RefSeq" id="WP_078812207.1">
    <property type="nucleotide sequence ID" value="NZ_FUYE01000003.1"/>
</dbReference>
<dbReference type="SUPFAM" id="SSF48168">
    <property type="entry name" value="R1 subunit of ribonucleotide reductase, N-terminal domain"/>
    <property type="match status" value="1"/>
</dbReference>
<dbReference type="PANTHER" id="PTHR11573:SF6">
    <property type="entry name" value="RIBONUCLEOSIDE-DIPHOSPHATE REDUCTASE LARGE SUBUNIT"/>
    <property type="match status" value="1"/>
</dbReference>
<keyword evidence="6 10" id="KW-0215">Deoxyribonucleotide synthesis</keyword>
<keyword evidence="4 9" id="KW-0067">ATP-binding</keyword>
<name>A0A1T4X445_9BACT</name>
<protein>
    <recommendedName>
        <fullName evidence="10">Ribonucleoside-diphosphate reductase</fullName>
        <ecNumber evidence="10">1.17.4.1</ecNumber>
    </recommendedName>
</protein>
<comment type="similarity">
    <text evidence="1 10">Belongs to the ribonucleoside diphosphate reductase large chain family.</text>
</comment>
<gene>
    <name evidence="12" type="ORF">SAMN02745166_00991</name>
</gene>
<dbReference type="GO" id="GO:0009263">
    <property type="term" value="P:deoxyribonucleotide biosynthetic process"/>
    <property type="evidence" value="ECO:0007669"/>
    <property type="project" value="UniProtKB-KW"/>
</dbReference>
<dbReference type="GO" id="GO:0005524">
    <property type="term" value="F:ATP binding"/>
    <property type="evidence" value="ECO:0007669"/>
    <property type="project" value="UniProtKB-UniRule"/>
</dbReference>
<evidence type="ECO:0000256" key="4">
    <source>
        <dbReference type="ARBA" id="ARBA00022840"/>
    </source>
</evidence>
<evidence type="ECO:0000256" key="8">
    <source>
        <dbReference type="ARBA" id="ARBA00047754"/>
    </source>
</evidence>
<evidence type="ECO:0000256" key="5">
    <source>
        <dbReference type="ARBA" id="ARBA00023002"/>
    </source>
</evidence>
<evidence type="ECO:0000256" key="7">
    <source>
        <dbReference type="ARBA" id="ARBA00024942"/>
    </source>
</evidence>
<dbReference type="InterPro" id="IPR000788">
    <property type="entry name" value="RNR_lg_C"/>
</dbReference>
<dbReference type="AlphaFoldDB" id="A0A1T4X445"/>
<dbReference type="InterPro" id="IPR039718">
    <property type="entry name" value="Rrm1"/>
</dbReference>
<evidence type="ECO:0000256" key="2">
    <source>
        <dbReference type="ARBA" id="ARBA00022533"/>
    </source>
</evidence>
<evidence type="ECO:0000259" key="11">
    <source>
        <dbReference type="PROSITE" id="PS51161"/>
    </source>
</evidence>
<dbReference type="OrthoDB" id="9762933at2"/>
<keyword evidence="5 10" id="KW-0560">Oxidoreductase</keyword>
<dbReference type="Proteomes" id="UP000190774">
    <property type="component" value="Unassembled WGS sequence"/>
</dbReference>
<dbReference type="InterPro" id="IPR008926">
    <property type="entry name" value="RNR_R1-su_N"/>
</dbReference>
<proteinExistence type="inferred from homology"/>
<organism evidence="12 13">
    <name type="scientific">Prosthecobacter debontii</name>
    <dbReference type="NCBI Taxonomy" id="48467"/>
    <lineage>
        <taxon>Bacteria</taxon>
        <taxon>Pseudomonadati</taxon>
        <taxon>Verrucomicrobiota</taxon>
        <taxon>Verrucomicrobiia</taxon>
        <taxon>Verrucomicrobiales</taxon>
        <taxon>Verrucomicrobiaceae</taxon>
        <taxon>Prosthecobacter</taxon>
    </lineage>
</organism>
<dbReference type="PROSITE" id="PS00089">
    <property type="entry name" value="RIBORED_LARGE"/>
    <property type="match status" value="1"/>
</dbReference>
<dbReference type="GO" id="GO:0004748">
    <property type="term" value="F:ribonucleoside-diphosphate reductase activity, thioredoxin disulfide as acceptor"/>
    <property type="evidence" value="ECO:0007669"/>
    <property type="project" value="UniProtKB-EC"/>
</dbReference>
<dbReference type="Pfam" id="PF02867">
    <property type="entry name" value="Ribonuc_red_lgC"/>
    <property type="match status" value="1"/>
</dbReference>
<evidence type="ECO:0000313" key="13">
    <source>
        <dbReference type="Proteomes" id="UP000190774"/>
    </source>
</evidence>
<reference evidence="13" key="1">
    <citation type="submission" date="2017-02" db="EMBL/GenBank/DDBJ databases">
        <authorList>
            <person name="Varghese N."/>
            <person name="Submissions S."/>
        </authorList>
    </citation>
    <scope>NUCLEOTIDE SEQUENCE [LARGE SCALE GENOMIC DNA]</scope>
    <source>
        <strain evidence="13">ATCC 700200</strain>
    </source>
</reference>
<dbReference type="STRING" id="48467.SAMN02745166_00991"/>
<dbReference type="PANTHER" id="PTHR11573">
    <property type="entry name" value="RIBONUCLEOSIDE-DIPHOSPHATE REDUCTASE LARGE CHAIN"/>
    <property type="match status" value="1"/>
</dbReference>
<dbReference type="NCBIfam" id="TIGR02506">
    <property type="entry name" value="NrdE_NrdA"/>
    <property type="match status" value="1"/>
</dbReference>
<dbReference type="UniPathway" id="UPA00326"/>
<dbReference type="EC" id="1.17.4.1" evidence="10"/>
<dbReference type="GO" id="GO:0005971">
    <property type="term" value="C:ribonucleoside-diphosphate reductase complex"/>
    <property type="evidence" value="ECO:0007669"/>
    <property type="project" value="TreeGrafter"/>
</dbReference>
<keyword evidence="13" id="KW-1185">Reference proteome</keyword>
<evidence type="ECO:0000256" key="3">
    <source>
        <dbReference type="ARBA" id="ARBA00022741"/>
    </source>
</evidence>
<evidence type="ECO:0000256" key="10">
    <source>
        <dbReference type="RuleBase" id="RU003410"/>
    </source>
</evidence>
<dbReference type="InterPro" id="IPR013509">
    <property type="entry name" value="RNR_lsu_N"/>
</dbReference>
<dbReference type="InterPro" id="IPR005144">
    <property type="entry name" value="ATP-cone_dom"/>
</dbReference>
<accession>A0A1T4X445</accession>
<evidence type="ECO:0000313" key="12">
    <source>
        <dbReference type="EMBL" id="SKA84217.1"/>
    </source>
</evidence>
<dbReference type="SUPFAM" id="SSF51998">
    <property type="entry name" value="PFL-like glycyl radical enzymes"/>
    <property type="match status" value="1"/>
</dbReference>
<dbReference type="EMBL" id="FUYE01000003">
    <property type="protein sequence ID" value="SKA84217.1"/>
    <property type="molecule type" value="Genomic_DNA"/>
</dbReference>
<feature type="domain" description="ATP-cone" evidence="11">
    <location>
        <begin position="272"/>
        <end position="363"/>
    </location>
</feature>
<comment type="function">
    <text evidence="7 10">Provides the precursors necessary for DNA synthesis. Catalyzes the biosynthesis of deoxyribonucleotides from the corresponding ribonucleotides.</text>
</comment>
<keyword evidence="2" id="KW-0021">Allosteric enzyme</keyword>
<dbReference type="CDD" id="cd01679">
    <property type="entry name" value="RNR_I"/>
    <property type="match status" value="1"/>
</dbReference>
<dbReference type="PRINTS" id="PR01183">
    <property type="entry name" value="RIBORDTASEM1"/>
</dbReference>
<dbReference type="InterPro" id="IPR013346">
    <property type="entry name" value="NrdE_NrdA_C"/>
</dbReference>
<dbReference type="Pfam" id="PF00317">
    <property type="entry name" value="Ribonuc_red_lgN"/>
    <property type="match status" value="1"/>
</dbReference>
<dbReference type="Pfam" id="PF03477">
    <property type="entry name" value="ATP-cone"/>
    <property type="match status" value="1"/>
</dbReference>
<dbReference type="PROSITE" id="PS51161">
    <property type="entry name" value="ATP_CONE"/>
    <property type="match status" value="2"/>
</dbReference>
<dbReference type="FunFam" id="3.20.70.20:FF:000009">
    <property type="entry name" value="Ribonucleoside-diphosphate reductase"/>
    <property type="match status" value="1"/>
</dbReference>